<name>A0A0C2CL76_9BACT</name>
<dbReference type="AlphaFoldDB" id="A0A0C2CL76"/>
<sequence>MEGAITWGYPRLEQLREDPDLAQLRDTKRWREAWASFDEREAARIASTRERRESVTPASTLNGADGSRRRVVASLHGAGEVWPVG</sequence>
<feature type="compositionally biased region" description="Basic and acidic residues" evidence="1">
    <location>
        <begin position="45"/>
        <end position="54"/>
    </location>
</feature>
<protein>
    <submittedName>
        <fullName evidence="2">Uncharacterized protein</fullName>
    </submittedName>
</protein>
<evidence type="ECO:0000313" key="2">
    <source>
        <dbReference type="EMBL" id="KIG11991.1"/>
    </source>
</evidence>
<proteinExistence type="predicted"/>
<reference evidence="2 3" key="1">
    <citation type="submission" date="2014-12" db="EMBL/GenBank/DDBJ databases">
        <title>Genome assembly of Enhygromyxa salina DSM 15201.</title>
        <authorList>
            <person name="Sharma G."/>
            <person name="Subramanian S."/>
        </authorList>
    </citation>
    <scope>NUCLEOTIDE SEQUENCE [LARGE SCALE GENOMIC DNA]</scope>
    <source>
        <strain evidence="2 3">DSM 15201</strain>
    </source>
</reference>
<accession>A0A0C2CL76</accession>
<organism evidence="2 3">
    <name type="scientific">Enhygromyxa salina</name>
    <dbReference type="NCBI Taxonomy" id="215803"/>
    <lineage>
        <taxon>Bacteria</taxon>
        <taxon>Pseudomonadati</taxon>
        <taxon>Myxococcota</taxon>
        <taxon>Polyangia</taxon>
        <taxon>Nannocystales</taxon>
        <taxon>Nannocystaceae</taxon>
        <taxon>Enhygromyxa</taxon>
    </lineage>
</organism>
<evidence type="ECO:0000256" key="1">
    <source>
        <dbReference type="SAM" id="MobiDB-lite"/>
    </source>
</evidence>
<evidence type="ECO:0000313" key="3">
    <source>
        <dbReference type="Proteomes" id="UP000031599"/>
    </source>
</evidence>
<gene>
    <name evidence="2" type="ORF">DB30_02143</name>
</gene>
<dbReference type="Proteomes" id="UP000031599">
    <property type="component" value="Unassembled WGS sequence"/>
</dbReference>
<dbReference type="EMBL" id="JMCC02000158">
    <property type="protein sequence ID" value="KIG11991.1"/>
    <property type="molecule type" value="Genomic_DNA"/>
</dbReference>
<comment type="caution">
    <text evidence="2">The sequence shown here is derived from an EMBL/GenBank/DDBJ whole genome shotgun (WGS) entry which is preliminary data.</text>
</comment>
<feature type="region of interest" description="Disordered" evidence="1">
    <location>
        <begin position="45"/>
        <end position="67"/>
    </location>
</feature>